<organism evidence="2 3">
    <name type="scientific">Penicillium alfredii</name>
    <dbReference type="NCBI Taxonomy" id="1506179"/>
    <lineage>
        <taxon>Eukaryota</taxon>
        <taxon>Fungi</taxon>
        <taxon>Dikarya</taxon>
        <taxon>Ascomycota</taxon>
        <taxon>Pezizomycotina</taxon>
        <taxon>Eurotiomycetes</taxon>
        <taxon>Eurotiomycetidae</taxon>
        <taxon>Eurotiales</taxon>
        <taxon>Aspergillaceae</taxon>
        <taxon>Penicillium</taxon>
    </lineage>
</organism>
<dbReference type="GeneID" id="81391199"/>
<reference evidence="2" key="2">
    <citation type="journal article" date="2023" name="IMA Fungus">
        <title>Comparative genomic study of the Penicillium genus elucidates a diverse pangenome and 15 lateral gene transfer events.</title>
        <authorList>
            <person name="Petersen C."/>
            <person name="Sorensen T."/>
            <person name="Nielsen M.R."/>
            <person name="Sondergaard T.E."/>
            <person name="Sorensen J.L."/>
            <person name="Fitzpatrick D.A."/>
            <person name="Frisvad J.C."/>
            <person name="Nielsen K.L."/>
        </authorList>
    </citation>
    <scope>NUCLEOTIDE SEQUENCE</scope>
    <source>
        <strain evidence="2">IBT 34128</strain>
    </source>
</reference>
<dbReference type="Proteomes" id="UP001141434">
    <property type="component" value="Unassembled WGS sequence"/>
</dbReference>
<evidence type="ECO:0000256" key="1">
    <source>
        <dbReference type="SAM" id="MobiDB-lite"/>
    </source>
</evidence>
<gene>
    <name evidence="2" type="ORF">NUU61_001449</name>
</gene>
<dbReference type="RefSeq" id="XP_056515298.1">
    <property type="nucleotide sequence ID" value="XM_056652031.1"/>
</dbReference>
<evidence type="ECO:0000313" key="3">
    <source>
        <dbReference type="Proteomes" id="UP001141434"/>
    </source>
</evidence>
<dbReference type="EMBL" id="JAPMSZ010000002">
    <property type="protein sequence ID" value="KAJ5111819.1"/>
    <property type="molecule type" value="Genomic_DNA"/>
</dbReference>
<sequence length="98" mass="11016">MAPGHLYPGGGFGRRRLSKPAPKTPHLPHAGYRWHMSPCAALSGRLTKLEWEGIQHPAEVESLRKCIQQNWMHLTDLSIGFVLSPNARGLHWDVMGLR</sequence>
<keyword evidence="3" id="KW-1185">Reference proteome</keyword>
<comment type="caution">
    <text evidence="2">The sequence shown here is derived from an EMBL/GenBank/DDBJ whole genome shotgun (WGS) entry which is preliminary data.</text>
</comment>
<reference evidence="2" key="1">
    <citation type="submission" date="2022-11" db="EMBL/GenBank/DDBJ databases">
        <authorList>
            <person name="Petersen C."/>
        </authorList>
    </citation>
    <scope>NUCLEOTIDE SEQUENCE</scope>
    <source>
        <strain evidence="2">IBT 34128</strain>
    </source>
</reference>
<feature type="region of interest" description="Disordered" evidence="1">
    <location>
        <begin position="1"/>
        <end position="32"/>
    </location>
</feature>
<proteinExistence type="predicted"/>
<protein>
    <submittedName>
        <fullName evidence="2">Uncharacterized protein</fullName>
    </submittedName>
</protein>
<accession>A0A9W9G450</accession>
<dbReference type="AlphaFoldDB" id="A0A9W9G450"/>
<evidence type="ECO:0000313" key="2">
    <source>
        <dbReference type="EMBL" id="KAJ5111819.1"/>
    </source>
</evidence>
<dbReference type="OrthoDB" id="1720422at2759"/>
<name>A0A9W9G450_9EURO</name>